<keyword evidence="6 8" id="KW-0057">Aromatic amino acid biosynthesis</keyword>
<organism evidence="10 11">
    <name type="scientific">Aquipuribacter hungaricus</name>
    <dbReference type="NCBI Taxonomy" id="545624"/>
    <lineage>
        <taxon>Bacteria</taxon>
        <taxon>Bacillati</taxon>
        <taxon>Actinomycetota</taxon>
        <taxon>Actinomycetes</taxon>
        <taxon>Micrococcales</taxon>
        <taxon>Intrasporangiaceae</taxon>
        <taxon>Aquipuribacter</taxon>
    </lineage>
</organism>
<dbReference type="NCBIfam" id="NF001369">
    <property type="entry name" value="PRK00278.1-1"/>
    <property type="match status" value="1"/>
</dbReference>
<comment type="catalytic activity">
    <reaction evidence="1 8">
        <text>1-(2-carboxyphenylamino)-1-deoxy-D-ribulose 5-phosphate + H(+) = (1S,2R)-1-C-(indol-3-yl)glycerol 3-phosphate + CO2 + H2O</text>
        <dbReference type="Rhea" id="RHEA:23476"/>
        <dbReference type="ChEBI" id="CHEBI:15377"/>
        <dbReference type="ChEBI" id="CHEBI:15378"/>
        <dbReference type="ChEBI" id="CHEBI:16526"/>
        <dbReference type="ChEBI" id="CHEBI:58613"/>
        <dbReference type="ChEBI" id="CHEBI:58866"/>
        <dbReference type="EC" id="4.1.1.48"/>
    </reaction>
</comment>
<evidence type="ECO:0000256" key="5">
    <source>
        <dbReference type="ARBA" id="ARBA00022822"/>
    </source>
</evidence>
<keyword evidence="11" id="KW-1185">Reference proteome</keyword>
<gene>
    <name evidence="8 10" type="primary">trpC</name>
    <name evidence="10" type="ORF">ACFOLH_04040</name>
</gene>
<dbReference type="InterPro" id="IPR001468">
    <property type="entry name" value="Indole-3-GlycerolPSynthase_CS"/>
</dbReference>
<keyword evidence="3 8" id="KW-0028">Amino-acid biosynthesis</keyword>
<evidence type="ECO:0000313" key="10">
    <source>
        <dbReference type="EMBL" id="MFC3687505.1"/>
    </source>
</evidence>
<dbReference type="CDD" id="cd00331">
    <property type="entry name" value="IGPS"/>
    <property type="match status" value="1"/>
</dbReference>
<evidence type="ECO:0000256" key="8">
    <source>
        <dbReference type="HAMAP-Rule" id="MF_00134"/>
    </source>
</evidence>
<dbReference type="PANTHER" id="PTHR22854:SF2">
    <property type="entry name" value="INDOLE-3-GLYCEROL-PHOSPHATE SYNTHASE"/>
    <property type="match status" value="1"/>
</dbReference>
<evidence type="ECO:0000313" key="11">
    <source>
        <dbReference type="Proteomes" id="UP001595685"/>
    </source>
</evidence>
<name>A0ABV7WDD6_9MICO</name>
<dbReference type="InterPro" id="IPR045186">
    <property type="entry name" value="Indole-3-glycerol_P_synth"/>
</dbReference>
<accession>A0ABV7WDD6</accession>
<reference evidence="11" key="1">
    <citation type="journal article" date="2019" name="Int. J. Syst. Evol. Microbiol.">
        <title>The Global Catalogue of Microorganisms (GCM) 10K type strain sequencing project: providing services to taxonomists for standard genome sequencing and annotation.</title>
        <authorList>
            <consortium name="The Broad Institute Genomics Platform"/>
            <consortium name="The Broad Institute Genome Sequencing Center for Infectious Disease"/>
            <person name="Wu L."/>
            <person name="Ma J."/>
        </authorList>
    </citation>
    <scope>NUCLEOTIDE SEQUENCE [LARGE SCALE GENOMIC DNA]</scope>
    <source>
        <strain evidence="11">NCAIM B.02333</strain>
    </source>
</reference>
<keyword evidence="7 8" id="KW-0456">Lyase</keyword>
<keyword evidence="5 8" id="KW-0822">Tryptophan biosynthesis</keyword>
<evidence type="ECO:0000256" key="6">
    <source>
        <dbReference type="ARBA" id="ARBA00023141"/>
    </source>
</evidence>
<dbReference type="EC" id="4.1.1.48" evidence="8"/>
<dbReference type="InterPro" id="IPR013798">
    <property type="entry name" value="Indole-3-glycerol_P_synth_dom"/>
</dbReference>
<dbReference type="GO" id="GO:0004425">
    <property type="term" value="F:indole-3-glycerol-phosphate synthase activity"/>
    <property type="evidence" value="ECO:0007669"/>
    <property type="project" value="UniProtKB-EC"/>
</dbReference>
<dbReference type="Gene3D" id="3.20.20.70">
    <property type="entry name" value="Aldolase class I"/>
    <property type="match status" value="1"/>
</dbReference>
<dbReference type="PROSITE" id="PS00614">
    <property type="entry name" value="IGPS"/>
    <property type="match status" value="1"/>
</dbReference>
<evidence type="ECO:0000256" key="3">
    <source>
        <dbReference type="ARBA" id="ARBA00022605"/>
    </source>
</evidence>
<protein>
    <recommendedName>
        <fullName evidence="8">Indole-3-glycerol phosphate synthase</fullName>
        <shortName evidence="8">IGPS</shortName>
        <ecNumber evidence="8">4.1.1.48</ecNumber>
    </recommendedName>
</protein>
<dbReference type="HAMAP" id="MF_00134_A">
    <property type="entry name" value="IGPS_A"/>
    <property type="match status" value="1"/>
</dbReference>
<dbReference type="Pfam" id="PF00218">
    <property type="entry name" value="IGPS"/>
    <property type="match status" value="1"/>
</dbReference>
<evidence type="ECO:0000256" key="7">
    <source>
        <dbReference type="ARBA" id="ARBA00023239"/>
    </source>
</evidence>
<feature type="domain" description="Indole-3-glycerol phosphate synthase" evidence="9">
    <location>
        <begin position="4"/>
        <end position="256"/>
    </location>
</feature>
<evidence type="ECO:0000256" key="1">
    <source>
        <dbReference type="ARBA" id="ARBA00001633"/>
    </source>
</evidence>
<dbReference type="HAMAP" id="MF_00134_B">
    <property type="entry name" value="IGPS_B"/>
    <property type="match status" value="1"/>
</dbReference>
<keyword evidence="4 8" id="KW-0210">Decarboxylase</keyword>
<dbReference type="NCBIfam" id="NF001377">
    <property type="entry name" value="PRK00278.2-4"/>
    <property type="match status" value="1"/>
</dbReference>
<dbReference type="InterPro" id="IPR011060">
    <property type="entry name" value="RibuloseP-bd_barrel"/>
</dbReference>
<comment type="similarity">
    <text evidence="8">Belongs to the TrpC family.</text>
</comment>
<dbReference type="SUPFAM" id="SSF51366">
    <property type="entry name" value="Ribulose-phoshate binding barrel"/>
    <property type="match status" value="1"/>
</dbReference>
<comment type="pathway">
    <text evidence="2 8">Amino-acid biosynthesis; L-tryptophan biosynthesis; L-tryptophan from chorismate: step 4/5.</text>
</comment>
<dbReference type="PANTHER" id="PTHR22854">
    <property type="entry name" value="TRYPTOPHAN BIOSYNTHESIS PROTEIN"/>
    <property type="match status" value="1"/>
</dbReference>
<evidence type="ECO:0000256" key="2">
    <source>
        <dbReference type="ARBA" id="ARBA00004696"/>
    </source>
</evidence>
<sequence>MSVLHSILDGVREDVAIREADVPLEIVKERALRMPSARNGLAALTVHQGVKVIAEVKRASPSKGDIAPIADPAALAGDYAAGGASVISVLTEGRRFGGSIDDLKLVSAAVDVPVLRKDFVVTPYQVWEARAAGADMVLLMVVALTQPALVSLVERVTSLGMTPLVEVHDGEEIARAVDAGARVIGVNARDLRTLEVDRANFARLSPLIPDGIVRIAESGVRGPKDVMDYARAGADAVLVGETLVRQPDPRRAVADLVAAGSHPSLRVARP</sequence>
<evidence type="ECO:0000256" key="4">
    <source>
        <dbReference type="ARBA" id="ARBA00022793"/>
    </source>
</evidence>
<proteinExistence type="inferred from homology"/>
<dbReference type="InterPro" id="IPR013785">
    <property type="entry name" value="Aldolase_TIM"/>
</dbReference>
<dbReference type="EMBL" id="JBHRWW010000002">
    <property type="protein sequence ID" value="MFC3687505.1"/>
    <property type="molecule type" value="Genomic_DNA"/>
</dbReference>
<comment type="caution">
    <text evidence="10">The sequence shown here is derived from an EMBL/GenBank/DDBJ whole genome shotgun (WGS) entry which is preliminary data.</text>
</comment>
<dbReference type="RefSeq" id="WP_340295500.1">
    <property type="nucleotide sequence ID" value="NZ_JBBEOI010000250.1"/>
</dbReference>
<evidence type="ECO:0000259" key="9">
    <source>
        <dbReference type="Pfam" id="PF00218"/>
    </source>
</evidence>
<dbReference type="Proteomes" id="UP001595685">
    <property type="component" value="Unassembled WGS sequence"/>
</dbReference>